<keyword evidence="1" id="KW-0732">Signal</keyword>
<gene>
    <name evidence="2" type="ORF">FF38_05608</name>
</gene>
<feature type="chain" id="PRO_5005535286" evidence="1">
    <location>
        <begin position="31"/>
        <end position="162"/>
    </location>
</feature>
<name>A0A0L0BV02_LUCCU</name>
<dbReference type="AlphaFoldDB" id="A0A0L0BV02"/>
<evidence type="ECO:0000313" key="2">
    <source>
        <dbReference type="EMBL" id="KNC23861.1"/>
    </source>
</evidence>
<dbReference type="EMBL" id="JRES01001294">
    <property type="protein sequence ID" value="KNC23861.1"/>
    <property type="molecule type" value="Genomic_DNA"/>
</dbReference>
<evidence type="ECO:0000256" key="1">
    <source>
        <dbReference type="SAM" id="SignalP"/>
    </source>
</evidence>
<proteinExistence type="predicted"/>
<feature type="signal peptide" evidence="1">
    <location>
        <begin position="1"/>
        <end position="30"/>
    </location>
</feature>
<reference evidence="2 3" key="1">
    <citation type="journal article" date="2015" name="Nat. Commun.">
        <title>Lucilia cuprina genome unlocks parasitic fly biology to underpin future interventions.</title>
        <authorList>
            <person name="Anstead C.A."/>
            <person name="Korhonen P.K."/>
            <person name="Young N.D."/>
            <person name="Hall R.S."/>
            <person name="Jex A.R."/>
            <person name="Murali S.C."/>
            <person name="Hughes D.S."/>
            <person name="Lee S.F."/>
            <person name="Perry T."/>
            <person name="Stroehlein A.J."/>
            <person name="Ansell B.R."/>
            <person name="Breugelmans B."/>
            <person name="Hofmann A."/>
            <person name="Qu J."/>
            <person name="Dugan S."/>
            <person name="Lee S.L."/>
            <person name="Chao H."/>
            <person name="Dinh H."/>
            <person name="Han Y."/>
            <person name="Doddapaneni H.V."/>
            <person name="Worley K.C."/>
            <person name="Muzny D.M."/>
            <person name="Ioannidis P."/>
            <person name="Waterhouse R.M."/>
            <person name="Zdobnov E.M."/>
            <person name="James P.J."/>
            <person name="Bagnall N.H."/>
            <person name="Kotze A.C."/>
            <person name="Gibbs R.A."/>
            <person name="Richards S."/>
            <person name="Batterham P."/>
            <person name="Gasser R.B."/>
        </authorList>
    </citation>
    <scope>NUCLEOTIDE SEQUENCE [LARGE SCALE GENOMIC DNA]</scope>
    <source>
        <strain evidence="2 3">LS</strain>
        <tissue evidence="2">Full body</tissue>
    </source>
</reference>
<organism evidence="2 3">
    <name type="scientific">Lucilia cuprina</name>
    <name type="common">Green bottle fly</name>
    <name type="synonym">Australian sheep blowfly</name>
    <dbReference type="NCBI Taxonomy" id="7375"/>
    <lineage>
        <taxon>Eukaryota</taxon>
        <taxon>Metazoa</taxon>
        <taxon>Ecdysozoa</taxon>
        <taxon>Arthropoda</taxon>
        <taxon>Hexapoda</taxon>
        <taxon>Insecta</taxon>
        <taxon>Pterygota</taxon>
        <taxon>Neoptera</taxon>
        <taxon>Endopterygota</taxon>
        <taxon>Diptera</taxon>
        <taxon>Brachycera</taxon>
        <taxon>Muscomorpha</taxon>
        <taxon>Oestroidea</taxon>
        <taxon>Calliphoridae</taxon>
        <taxon>Luciliinae</taxon>
        <taxon>Lucilia</taxon>
    </lineage>
</organism>
<accession>A0A0L0BV02</accession>
<protein>
    <submittedName>
        <fullName evidence="2">Uncharacterized protein</fullName>
    </submittedName>
</protein>
<sequence length="162" mass="18145">MIKNLGMPNTSNKRTIISILLLFFEDLLIASQSGGISSAYISIVGVKSVTDIREAKIKLDLTIFSKLVIDDMHMDLKQFSKFHRLNAVNIGSFQLTLISGVIFSHLPISDKNSSFSQHNFRQGFMSQTQALIWIGTATFKGNDPRHFIFLLTSEAYVDGIMK</sequence>
<dbReference type="Proteomes" id="UP000037069">
    <property type="component" value="Unassembled WGS sequence"/>
</dbReference>
<evidence type="ECO:0000313" key="3">
    <source>
        <dbReference type="Proteomes" id="UP000037069"/>
    </source>
</evidence>
<keyword evidence="3" id="KW-1185">Reference proteome</keyword>
<comment type="caution">
    <text evidence="2">The sequence shown here is derived from an EMBL/GenBank/DDBJ whole genome shotgun (WGS) entry which is preliminary data.</text>
</comment>